<dbReference type="GO" id="GO:0005634">
    <property type="term" value="C:nucleus"/>
    <property type="evidence" value="ECO:0007669"/>
    <property type="project" value="TreeGrafter"/>
</dbReference>
<dbReference type="PANTHER" id="PTHR22937">
    <property type="entry name" value="E3 UBIQUITIN-PROTEIN LIGASE RNF165"/>
    <property type="match status" value="1"/>
</dbReference>
<dbReference type="SUPFAM" id="SSF57850">
    <property type="entry name" value="RING/U-box"/>
    <property type="match status" value="1"/>
</dbReference>
<keyword evidence="6" id="KW-0833">Ubl conjugation pathway</keyword>
<dbReference type="SMART" id="SM00184">
    <property type="entry name" value="RING"/>
    <property type="match status" value="1"/>
</dbReference>
<accession>A0AA39Q3Q6</accession>
<evidence type="ECO:0000256" key="3">
    <source>
        <dbReference type="ARBA" id="ARBA00022679"/>
    </source>
</evidence>
<dbReference type="PROSITE" id="PS50089">
    <property type="entry name" value="ZF_RING_2"/>
    <property type="match status" value="1"/>
</dbReference>
<protein>
    <recommendedName>
        <fullName evidence="2">RING-type E3 ubiquitin transferase</fullName>
        <ecNumber evidence="2">2.3.2.27</ecNumber>
    </recommendedName>
</protein>
<dbReference type="EC" id="2.3.2.27" evidence="2"/>
<feature type="region of interest" description="Disordered" evidence="9">
    <location>
        <begin position="365"/>
        <end position="433"/>
    </location>
</feature>
<evidence type="ECO:0000256" key="7">
    <source>
        <dbReference type="ARBA" id="ARBA00022833"/>
    </source>
</evidence>
<feature type="region of interest" description="Disordered" evidence="9">
    <location>
        <begin position="134"/>
        <end position="222"/>
    </location>
</feature>
<evidence type="ECO:0000256" key="5">
    <source>
        <dbReference type="ARBA" id="ARBA00022771"/>
    </source>
</evidence>
<organism evidence="11 12">
    <name type="scientific">Armillaria luteobubalina</name>
    <dbReference type="NCBI Taxonomy" id="153913"/>
    <lineage>
        <taxon>Eukaryota</taxon>
        <taxon>Fungi</taxon>
        <taxon>Dikarya</taxon>
        <taxon>Basidiomycota</taxon>
        <taxon>Agaricomycotina</taxon>
        <taxon>Agaricomycetes</taxon>
        <taxon>Agaricomycetidae</taxon>
        <taxon>Agaricales</taxon>
        <taxon>Marasmiineae</taxon>
        <taxon>Physalacriaceae</taxon>
        <taxon>Armillaria</taxon>
    </lineage>
</organism>
<dbReference type="PANTHER" id="PTHR22937:SF65">
    <property type="entry name" value="E3 UBIQUITIN-PROTEIN LIGASE ARK2C"/>
    <property type="match status" value="1"/>
</dbReference>
<dbReference type="Proteomes" id="UP001175228">
    <property type="component" value="Unassembled WGS sequence"/>
</dbReference>
<name>A0AA39Q3Q6_9AGAR</name>
<dbReference type="AlphaFoldDB" id="A0AA39Q3Q6"/>
<feature type="compositionally biased region" description="Low complexity" evidence="9">
    <location>
        <begin position="198"/>
        <end position="222"/>
    </location>
</feature>
<evidence type="ECO:0000256" key="8">
    <source>
        <dbReference type="PROSITE-ProRule" id="PRU00175"/>
    </source>
</evidence>
<dbReference type="Gene3D" id="3.30.40.10">
    <property type="entry name" value="Zinc/RING finger domain, C3HC4 (zinc finger)"/>
    <property type="match status" value="1"/>
</dbReference>
<comment type="caution">
    <text evidence="11">The sequence shown here is derived from an EMBL/GenBank/DDBJ whole genome shotgun (WGS) entry which is preliminary data.</text>
</comment>
<evidence type="ECO:0000313" key="11">
    <source>
        <dbReference type="EMBL" id="KAK0495526.1"/>
    </source>
</evidence>
<evidence type="ECO:0000256" key="6">
    <source>
        <dbReference type="ARBA" id="ARBA00022786"/>
    </source>
</evidence>
<feature type="domain" description="RING-type" evidence="10">
    <location>
        <begin position="322"/>
        <end position="364"/>
    </location>
</feature>
<feature type="region of interest" description="Disordered" evidence="9">
    <location>
        <begin position="46"/>
        <end position="73"/>
    </location>
</feature>
<evidence type="ECO:0000256" key="4">
    <source>
        <dbReference type="ARBA" id="ARBA00022723"/>
    </source>
</evidence>
<dbReference type="InterPro" id="IPR013083">
    <property type="entry name" value="Znf_RING/FYVE/PHD"/>
</dbReference>
<evidence type="ECO:0000313" key="12">
    <source>
        <dbReference type="Proteomes" id="UP001175228"/>
    </source>
</evidence>
<reference evidence="11" key="1">
    <citation type="submission" date="2023-06" db="EMBL/GenBank/DDBJ databases">
        <authorList>
            <consortium name="Lawrence Berkeley National Laboratory"/>
            <person name="Ahrendt S."/>
            <person name="Sahu N."/>
            <person name="Indic B."/>
            <person name="Wong-Bajracharya J."/>
            <person name="Merenyi Z."/>
            <person name="Ke H.-M."/>
            <person name="Monk M."/>
            <person name="Kocsube S."/>
            <person name="Drula E."/>
            <person name="Lipzen A."/>
            <person name="Balint B."/>
            <person name="Henrissat B."/>
            <person name="Andreopoulos B."/>
            <person name="Martin F.M."/>
            <person name="Harder C.B."/>
            <person name="Rigling D."/>
            <person name="Ford K.L."/>
            <person name="Foster G.D."/>
            <person name="Pangilinan J."/>
            <person name="Papanicolaou A."/>
            <person name="Barry K."/>
            <person name="LaButti K."/>
            <person name="Viragh M."/>
            <person name="Koriabine M."/>
            <person name="Yan M."/>
            <person name="Riley R."/>
            <person name="Champramary S."/>
            <person name="Plett K.L."/>
            <person name="Tsai I.J."/>
            <person name="Slot J."/>
            <person name="Sipos G."/>
            <person name="Plett J."/>
            <person name="Nagy L.G."/>
            <person name="Grigoriev I.V."/>
        </authorList>
    </citation>
    <scope>NUCLEOTIDE SEQUENCE</scope>
    <source>
        <strain evidence="11">HWK02</strain>
    </source>
</reference>
<proteinExistence type="predicted"/>
<keyword evidence="5 8" id="KW-0863">Zinc-finger</keyword>
<evidence type="ECO:0000256" key="9">
    <source>
        <dbReference type="SAM" id="MobiDB-lite"/>
    </source>
</evidence>
<dbReference type="GO" id="GO:0061630">
    <property type="term" value="F:ubiquitin protein ligase activity"/>
    <property type="evidence" value="ECO:0007669"/>
    <property type="project" value="UniProtKB-EC"/>
</dbReference>
<dbReference type="InterPro" id="IPR045191">
    <property type="entry name" value="MBR1/2-like"/>
</dbReference>
<dbReference type="Pfam" id="PF13639">
    <property type="entry name" value="zf-RING_2"/>
    <property type="match status" value="1"/>
</dbReference>
<keyword evidence="7" id="KW-0862">Zinc</keyword>
<evidence type="ECO:0000256" key="1">
    <source>
        <dbReference type="ARBA" id="ARBA00000900"/>
    </source>
</evidence>
<comment type="catalytic activity">
    <reaction evidence="1">
        <text>S-ubiquitinyl-[E2 ubiquitin-conjugating enzyme]-L-cysteine + [acceptor protein]-L-lysine = [E2 ubiquitin-conjugating enzyme]-L-cysteine + N(6)-ubiquitinyl-[acceptor protein]-L-lysine.</text>
        <dbReference type="EC" id="2.3.2.27"/>
    </reaction>
</comment>
<evidence type="ECO:0000256" key="2">
    <source>
        <dbReference type="ARBA" id="ARBA00012483"/>
    </source>
</evidence>
<feature type="compositionally biased region" description="Basic and acidic residues" evidence="9">
    <location>
        <begin position="63"/>
        <end position="73"/>
    </location>
</feature>
<evidence type="ECO:0000259" key="10">
    <source>
        <dbReference type="PROSITE" id="PS50089"/>
    </source>
</evidence>
<dbReference type="InterPro" id="IPR001841">
    <property type="entry name" value="Znf_RING"/>
</dbReference>
<sequence>MIFLLQDQGQRRGHTLWHQDRFPQNPPEHLNAIGDRLPPRRTNMAYGRTASDSTAPRPVYSRRVVEEEPPRRLSSDIHSYLSRRARMEASRLEQAAAASAASRPDMDGFSHALEMLRHDGLSSARSRQFIDQYHEEERQRERERAHTEQQQQQQQPQQRREERRTATSTVFRGWGDLDDSSRNASHPPSYSVRRRSSPSRPAGTRPSAEPLPSRAAAARGSRNNSRYIRAHHHEGYSSVFRPLDLYNLEFIHAPWRVRRARPGGFGMGDFVRDEDFDDSYEGLLSLSSILGDVPKATPADVISSMKTGLFKDWSTSDSDHRCPICLDDYSPTDPVMKLNDCSHWLHKECLEQWLKGARTCPVCRKAVKGPSPPQNRRCPRHSHQPTENPSGPRRRDGNDDEGNDDPANPGPRPDGNNSSGAGIGLGGSGRWYI</sequence>
<feature type="compositionally biased region" description="Basic and acidic residues" evidence="9">
    <location>
        <begin position="134"/>
        <end position="147"/>
    </location>
</feature>
<feature type="compositionally biased region" description="Gly residues" evidence="9">
    <location>
        <begin position="421"/>
        <end position="433"/>
    </location>
</feature>
<keyword evidence="4" id="KW-0479">Metal-binding</keyword>
<gene>
    <name evidence="11" type="ORF">EDD18DRAFT_245064</name>
</gene>
<keyword evidence="12" id="KW-1185">Reference proteome</keyword>
<dbReference type="GO" id="GO:0008270">
    <property type="term" value="F:zinc ion binding"/>
    <property type="evidence" value="ECO:0007669"/>
    <property type="project" value="UniProtKB-KW"/>
</dbReference>
<feature type="compositionally biased region" description="Low complexity" evidence="9">
    <location>
        <begin position="148"/>
        <end position="157"/>
    </location>
</feature>
<keyword evidence="3" id="KW-0808">Transferase</keyword>
<dbReference type="EMBL" id="JAUEPU010000017">
    <property type="protein sequence ID" value="KAK0495526.1"/>
    <property type="molecule type" value="Genomic_DNA"/>
</dbReference>